<feature type="transmembrane region" description="Helical" evidence="7">
    <location>
        <begin position="140"/>
        <end position="162"/>
    </location>
</feature>
<feature type="transmembrane region" description="Helical" evidence="7">
    <location>
        <begin position="90"/>
        <end position="108"/>
    </location>
</feature>
<evidence type="ECO:0000256" key="1">
    <source>
        <dbReference type="ARBA" id="ARBA00004141"/>
    </source>
</evidence>
<dbReference type="GO" id="GO:0016020">
    <property type="term" value="C:membrane"/>
    <property type="evidence" value="ECO:0007669"/>
    <property type="project" value="UniProtKB-SubCell"/>
</dbReference>
<evidence type="ECO:0000256" key="6">
    <source>
        <dbReference type="SAM" id="MobiDB-lite"/>
    </source>
</evidence>
<feature type="compositionally biased region" description="Gly residues" evidence="6">
    <location>
        <begin position="56"/>
        <end position="66"/>
    </location>
</feature>
<keyword evidence="5 7" id="KW-0472">Membrane</keyword>
<comment type="caution">
    <text evidence="9">The sequence shown here is derived from an EMBL/GenBank/DDBJ whole genome shotgun (WGS) entry which is preliminary data.</text>
</comment>
<organism evidence="9 10">
    <name type="scientific">Cellulosimicrobium funkei</name>
    <dbReference type="NCBI Taxonomy" id="264251"/>
    <lineage>
        <taxon>Bacteria</taxon>
        <taxon>Bacillati</taxon>
        <taxon>Actinomycetota</taxon>
        <taxon>Actinomycetes</taxon>
        <taxon>Micrococcales</taxon>
        <taxon>Promicromonosporaceae</taxon>
        <taxon>Cellulosimicrobium</taxon>
    </lineage>
</organism>
<dbReference type="GeneID" id="95685571"/>
<comment type="subcellular location">
    <subcellularLocation>
        <location evidence="1">Membrane</location>
        <topology evidence="1">Multi-pass membrane protein</topology>
    </subcellularLocation>
</comment>
<proteinExistence type="predicted"/>
<evidence type="ECO:0000256" key="3">
    <source>
        <dbReference type="ARBA" id="ARBA00022748"/>
    </source>
</evidence>
<name>A0A4Y8R0X8_9MICO</name>
<dbReference type="EMBL" id="SOZH01000008">
    <property type="protein sequence ID" value="TFF07758.1"/>
    <property type="molecule type" value="Genomic_DNA"/>
</dbReference>
<evidence type="ECO:0000256" key="7">
    <source>
        <dbReference type="SAM" id="Phobius"/>
    </source>
</evidence>
<evidence type="ECO:0000256" key="2">
    <source>
        <dbReference type="ARBA" id="ARBA00022692"/>
    </source>
</evidence>
<dbReference type="PANTHER" id="PTHR31566:SF0">
    <property type="entry name" value="CYTOCHROME C BIOGENESIS PROTEIN CCS1, CHLOROPLASTIC"/>
    <property type="match status" value="1"/>
</dbReference>
<sequence length="646" mass="69490">MSRRTGEPGNSEQAEQVEQVEKAEKAGTTVRTGYRPEGIDDAFTAGDGPGERTPSGGKGGAGGDGGPALPSLGWRGALRWTWRQLTSMRVALMLLMLLAVAAVPGSVLPQRPQDPAAVLRYLQENPTTGEWLDRLGFFDVYASVWFSAIYILLFVSLVGCILPRTKAHLQALRSRPPRTPRRFDRFPAQGRAVTDATPDEVVEAASTHLRGRLAWLPTFRVDTGAEDATPARGRAAARPAARTVSAERGYLRESGNLLFHLSLVGLLVAVATGQLLHYRGQAIVTEGRGFANAVVDYDTFENGAWFRPSSLVPFSMTLDAFESEFAADAAAFAQSRDFTAFVTVRDPDGARHEETIKVNHPLTAGGAKIYLQGNGFAPEVTVRDADGETAFSGRVPFLPEDTMYTSRGVIKVPDVSDGLDQIGLVGYFLPTAEISEDGETAASIYPQPINPLLVLEVYRGDLGLDEGLPQNVYRLDTDDLTPSVDEDGERVKILVAPGETVDLPDGLGTITFDSLPRYVALDLRHDPSLTWVLVFSLGALLGLAVSLFTPRRRVWVRAWREEVPGTGDDDAPRERTVVAVAGLARGDDAGLQGEVDSLLAALPGVAPSDEGDLTSSPGRAPADGTRPTGRPAQDPTSRDRARKADR</sequence>
<protein>
    <submittedName>
        <fullName evidence="9">Cytochrome c biogenesis protein ResB</fullName>
    </submittedName>
</protein>
<evidence type="ECO:0000256" key="5">
    <source>
        <dbReference type="ARBA" id="ARBA00023136"/>
    </source>
</evidence>
<gene>
    <name evidence="9" type="ORF">E1O70_13815</name>
</gene>
<feature type="region of interest" description="Disordered" evidence="6">
    <location>
        <begin position="602"/>
        <end position="646"/>
    </location>
</feature>
<feature type="transmembrane region" description="Helical" evidence="7">
    <location>
        <begin position="257"/>
        <end position="276"/>
    </location>
</feature>
<feature type="domain" description="ResB-like" evidence="8">
    <location>
        <begin position="88"/>
        <end position="596"/>
    </location>
</feature>
<keyword evidence="3" id="KW-0201">Cytochrome c-type biogenesis</keyword>
<keyword evidence="2 7" id="KW-0812">Transmembrane</keyword>
<evidence type="ECO:0000313" key="9">
    <source>
        <dbReference type="EMBL" id="TFF07758.1"/>
    </source>
</evidence>
<reference evidence="9 10" key="1">
    <citation type="submission" date="2019-03" db="EMBL/GenBank/DDBJ databases">
        <title>Cellulosimicrobium funkei JCM14302 Assembly.</title>
        <authorList>
            <person name="Dou T."/>
        </authorList>
    </citation>
    <scope>NUCLEOTIDE SEQUENCE [LARGE SCALE GENOMIC DNA]</scope>
    <source>
        <strain evidence="9 10">JCM 14302</strain>
    </source>
</reference>
<dbReference type="InterPro" id="IPR023494">
    <property type="entry name" value="Cyt_c_bgen_Ccs1/CcsB/ResB"/>
</dbReference>
<feature type="region of interest" description="Disordered" evidence="6">
    <location>
        <begin position="1"/>
        <end position="66"/>
    </location>
</feature>
<dbReference type="InterPro" id="IPR007816">
    <property type="entry name" value="ResB-like_domain"/>
</dbReference>
<evidence type="ECO:0000259" key="8">
    <source>
        <dbReference type="Pfam" id="PF05140"/>
    </source>
</evidence>
<feature type="transmembrane region" description="Helical" evidence="7">
    <location>
        <begin position="529"/>
        <end position="548"/>
    </location>
</feature>
<keyword evidence="4 7" id="KW-1133">Transmembrane helix</keyword>
<feature type="compositionally biased region" description="Basic and acidic residues" evidence="6">
    <location>
        <begin position="636"/>
        <end position="646"/>
    </location>
</feature>
<dbReference type="AlphaFoldDB" id="A0A4Y8R0X8"/>
<dbReference type="Proteomes" id="UP000298003">
    <property type="component" value="Unassembled WGS sequence"/>
</dbReference>
<dbReference type="GO" id="GO:0017004">
    <property type="term" value="P:cytochrome complex assembly"/>
    <property type="evidence" value="ECO:0007669"/>
    <property type="project" value="UniProtKB-KW"/>
</dbReference>
<dbReference type="RefSeq" id="WP_082774793.1">
    <property type="nucleotide sequence ID" value="NZ_SOZH01000008.1"/>
</dbReference>
<evidence type="ECO:0000256" key="4">
    <source>
        <dbReference type="ARBA" id="ARBA00022989"/>
    </source>
</evidence>
<accession>A0A4Y8R0X8</accession>
<evidence type="ECO:0000313" key="10">
    <source>
        <dbReference type="Proteomes" id="UP000298003"/>
    </source>
</evidence>
<keyword evidence="10" id="KW-1185">Reference proteome</keyword>
<dbReference type="Pfam" id="PF05140">
    <property type="entry name" value="ResB"/>
    <property type="match status" value="1"/>
</dbReference>
<dbReference type="PANTHER" id="PTHR31566">
    <property type="entry name" value="CYTOCHROME C BIOGENESIS PROTEIN CCS1, CHLOROPLASTIC"/>
    <property type="match status" value="1"/>
</dbReference>